<sequence>MMCQTSESTEMPAPLLMCAIVPIFLKLKSSVSWKSSCLIIS</sequence>
<dbReference type="EMBL" id="MUZQ01000347">
    <property type="protein sequence ID" value="OWK52443.1"/>
    <property type="molecule type" value="Genomic_DNA"/>
</dbReference>
<dbReference type="Proteomes" id="UP000197619">
    <property type="component" value="Unassembled WGS sequence"/>
</dbReference>
<comment type="caution">
    <text evidence="1">The sequence shown here is derived from an EMBL/GenBank/DDBJ whole genome shotgun (WGS) entry which is preliminary data.</text>
</comment>
<evidence type="ECO:0000313" key="2">
    <source>
        <dbReference type="Proteomes" id="UP000197619"/>
    </source>
</evidence>
<reference evidence="1 2" key="1">
    <citation type="submission" date="2017-05" db="EMBL/GenBank/DDBJ databases">
        <title>Genome of assembly of the Bengalese finch, Lonchura striata domestica.</title>
        <authorList>
            <person name="Colquitt B.M."/>
            <person name="Brainard M.S."/>
        </authorList>
    </citation>
    <scope>NUCLEOTIDE SEQUENCE [LARGE SCALE GENOMIC DNA]</scope>
    <source>
        <strain evidence="1">White83orange57</strain>
    </source>
</reference>
<evidence type="ECO:0000313" key="1">
    <source>
        <dbReference type="EMBL" id="OWK52443.1"/>
    </source>
</evidence>
<keyword evidence="2" id="KW-1185">Reference proteome</keyword>
<protein>
    <submittedName>
        <fullName evidence="1">Uncharacterized protein</fullName>
    </submittedName>
</protein>
<gene>
    <name evidence="1" type="ORF">RLOC_00004790</name>
</gene>
<accession>A0A218UFD3</accession>
<dbReference type="AlphaFoldDB" id="A0A218UFD3"/>
<name>A0A218UFD3_9PASE</name>
<organism evidence="1 2">
    <name type="scientific">Lonchura striata</name>
    <name type="common">white-rumped munia</name>
    <dbReference type="NCBI Taxonomy" id="40157"/>
    <lineage>
        <taxon>Eukaryota</taxon>
        <taxon>Metazoa</taxon>
        <taxon>Chordata</taxon>
        <taxon>Craniata</taxon>
        <taxon>Vertebrata</taxon>
        <taxon>Euteleostomi</taxon>
        <taxon>Archelosauria</taxon>
        <taxon>Archosauria</taxon>
        <taxon>Dinosauria</taxon>
        <taxon>Saurischia</taxon>
        <taxon>Theropoda</taxon>
        <taxon>Coelurosauria</taxon>
        <taxon>Aves</taxon>
        <taxon>Neognathae</taxon>
        <taxon>Neoaves</taxon>
        <taxon>Telluraves</taxon>
        <taxon>Australaves</taxon>
        <taxon>Passeriformes</taxon>
        <taxon>Passeroidea</taxon>
        <taxon>Estrildidae</taxon>
        <taxon>Estrildinae</taxon>
        <taxon>Lonchura</taxon>
    </lineage>
</organism>
<proteinExistence type="predicted"/>